<keyword evidence="2" id="KW-1185">Reference proteome</keyword>
<dbReference type="RefSeq" id="WP_182340235.1">
    <property type="nucleotide sequence ID" value="NZ_JACGXS010000009.1"/>
</dbReference>
<organism evidence="1 2">
    <name type="scientific">Stenotrophomonas tumulicola</name>
    <dbReference type="NCBI Taxonomy" id="1685415"/>
    <lineage>
        <taxon>Bacteria</taxon>
        <taxon>Pseudomonadati</taxon>
        <taxon>Pseudomonadota</taxon>
        <taxon>Gammaproteobacteria</taxon>
        <taxon>Lysobacterales</taxon>
        <taxon>Lysobacteraceae</taxon>
        <taxon>Stenotrophomonas</taxon>
    </lineage>
</organism>
<dbReference type="Proteomes" id="UP000547058">
    <property type="component" value="Unassembled WGS sequence"/>
</dbReference>
<evidence type="ECO:0000313" key="2">
    <source>
        <dbReference type="Proteomes" id="UP000547058"/>
    </source>
</evidence>
<protein>
    <submittedName>
        <fullName evidence="1">Uncharacterized protein</fullName>
    </submittedName>
</protein>
<comment type="caution">
    <text evidence="1">The sequence shown here is derived from an EMBL/GenBank/DDBJ whole genome shotgun (WGS) entry which is preliminary data.</text>
</comment>
<evidence type="ECO:0000313" key="1">
    <source>
        <dbReference type="EMBL" id="MBA8683095.1"/>
    </source>
</evidence>
<name>A0A7W3FP51_9GAMM</name>
<gene>
    <name evidence="1" type="ORF">H4O11_14945</name>
</gene>
<accession>A0A7W3FP51</accession>
<sequence length="242" mass="25727">MDIAPSSSRTSHLIAPSQILQASEASVLPVSGVANTATGLAAPLAAAPAAASAPVSLLDGMRRRVAQNGVPRTVALCLRAKSAHSTLQHAILCQRLTLALADDRTPSSPLHPLATAQSDACHVYRGIRPLTPAAFLTYHDALRQLRRGIAEAGTTLAGTYGFMQQSAACERALQRARSPEDTRAALSAWLNWQWSALPAMQVDPLMRAPQGEEPFGPLRCAYALDEPTFHRDAIVAALEAQR</sequence>
<reference evidence="1 2" key="1">
    <citation type="submission" date="2020-08" db="EMBL/GenBank/DDBJ databases">
        <title>Stenotrophomonas tumulicola JCM 30961.</title>
        <authorList>
            <person name="Deng Y."/>
        </authorList>
    </citation>
    <scope>NUCLEOTIDE SEQUENCE [LARGE SCALE GENOMIC DNA]</scope>
    <source>
        <strain evidence="1 2">JCM 30961</strain>
    </source>
</reference>
<dbReference type="AlphaFoldDB" id="A0A7W3FP51"/>
<dbReference type="EMBL" id="JACGXS010000009">
    <property type="protein sequence ID" value="MBA8683095.1"/>
    <property type="molecule type" value="Genomic_DNA"/>
</dbReference>
<proteinExistence type="predicted"/>